<feature type="domain" description="Protein kinase" evidence="2">
    <location>
        <begin position="627"/>
        <end position="899"/>
    </location>
</feature>
<dbReference type="Pfam" id="PF06293">
    <property type="entry name" value="Kdo"/>
    <property type="match status" value="1"/>
</dbReference>
<dbReference type="OMA" id="CHVHLFL"/>
<feature type="region of interest" description="Disordered" evidence="1">
    <location>
        <begin position="488"/>
        <end position="573"/>
    </location>
</feature>
<dbReference type="InterPro" id="IPR000719">
    <property type="entry name" value="Prot_kinase_dom"/>
</dbReference>
<feature type="region of interest" description="Disordered" evidence="1">
    <location>
        <begin position="82"/>
        <end position="110"/>
    </location>
</feature>
<dbReference type="GO" id="GO:0004672">
    <property type="term" value="F:protein kinase activity"/>
    <property type="evidence" value="ECO:0007669"/>
    <property type="project" value="InterPro"/>
</dbReference>
<dbReference type="PANTHER" id="PTHR37171:SF1">
    <property type="entry name" value="SERINE_THREONINE-PROTEIN KINASE YRZF-RELATED"/>
    <property type="match status" value="1"/>
</dbReference>
<feature type="region of interest" description="Disordered" evidence="1">
    <location>
        <begin position="1"/>
        <end position="33"/>
    </location>
</feature>
<dbReference type="InParanoid" id="E4ZGL5"/>
<sequence length="899" mass="101321">MSGLQLGTQTDDDSEVEASGAPGESTTPCRNRRGLPFVPRYLLSLRNAPLLSTKPLRRPTIIAMAEQSPDYKRLFLEEQRRREAAEQAQKEEQRRREAVEQAQDRAEEKTRKTTLLEFLDACHNHLHSGLTIQDATLSTRGDPANATNKLRPENLVLWEDFPAQQAAVWDVLMASDFASERHFTSLHTLEESGEAILRKMMSSELDLHLFQRSTVDEPVTSIIERLYAQRTLRGTFRLKGSVQFENHANTLSPETELEEGIGSMTVSGAPRRRSPRLQARTQDNLHDRPVSTAAPRARTARSSRPRADQFCVYNTSIQNRETRIPAYITEYKPPHKLTLGCIYEGLEDMELGEVVRYRETDTSRDRFRRLIAAVITQAFSYMVKLGVEYGCVCTGEAFIFLRVPDDPMTVYYFLSVPKGDVGGATGWAPDSDGPNRLHLTAVGQMLAFTLQALKTPRRSHQWRVEAASRLNSWEVVYEDLLQAIPEEDAPSSEYRPPRHDGLLRMSPVQLRRRHTPVNSPSCARPQDQHAASDQDSDYNTPSRRRPPPQRVSRAHASSSSSSTPSQSSRGGRGGRYCTQNCLLGLVNGGPLDMSCPNVRDHGQNYHQIDRPTLLTCIRQQLSSDLDTDCKPVSLPGACGVLFRVRLKSHGYTVAAKATPIDFVPRLQHEAAVYDLLRPIQGIHVPVHLGNIDLATPYYYEGICELVHLMFLSFGGKRISQCLTIGNRPLITKQVDYSARAIHNLGVLHKDLEPRNILWNEETGGVMVIDFERAEVVKPRTVLSVISSNRKRKRAAASMAKQGVDDVFVRERRRAAIELRGLTSVEPRWRVLRCSLRGTSMLGHMTAKKRGPVLGRHRGLTSGDAVLFSQHRRNTQPYENLAALYDRSRRLRKGNRTSRR</sequence>
<keyword evidence="4" id="KW-1185">Reference proteome</keyword>
<reference evidence="4" key="1">
    <citation type="journal article" date="2011" name="Nat. Commun.">
        <title>Effector diversification within compartments of the Leptosphaeria maculans genome affected by Repeat-Induced Point mutations.</title>
        <authorList>
            <person name="Rouxel T."/>
            <person name="Grandaubert J."/>
            <person name="Hane J.K."/>
            <person name="Hoede C."/>
            <person name="van de Wouw A.P."/>
            <person name="Couloux A."/>
            <person name="Dominguez V."/>
            <person name="Anthouard V."/>
            <person name="Bally P."/>
            <person name="Bourras S."/>
            <person name="Cozijnsen A.J."/>
            <person name="Ciuffetti L.M."/>
            <person name="Degrave A."/>
            <person name="Dilmaghani A."/>
            <person name="Duret L."/>
            <person name="Fudal I."/>
            <person name="Goodwin S.B."/>
            <person name="Gout L."/>
            <person name="Glaser N."/>
            <person name="Linglin J."/>
            <person name="Kema G.H.J."/>
            <person name="Lapalu N."/>
            <person name="Lawrence C.B."/>
            <person name="May K."/>
            <person name="Meyer M."/>
            <person name="Ollivier B."/>
            <person name="Poulain J."/>
            <person name="Schoch C.L."/>
            <person name="Simon A."/>
            <person name="Spatafora J.W."/>
            <person name="Stachowiak A."/>
            <person name="Turgeon B.G."/>
            <person name="Tyler B.M."/>
            <person name="Vincent D."/>
            <person name="Weissenbach J."/>
            <person name="Amselem J."/>
            <person name="Quesneville H."/>
            <person name="Oliver R.P."/>
            <person name="Wincker P."/>
            <person name="Balesdent M.-H."/>
            <person name="Howlett B.J."/>
        </authorList>
    </citation>
    <scope>NUCLEOTIDE SEQUENCE [LARGE SCALE GENOMIC DNA]</scope>
    <source>
        <strain evidence="4">JN3 / isolate v23.1.3 / race Av1-4-5-6-7-8</strain>
    </source>
</reference>
<dbReference type="InterPro" id="IPR052396">
    <property type="entry name" value="Meiotic_Drive_Suppr_Kinase"/>
</dbReference>
<accession>E4ZGL5</accession>
<evidence type="ECO:0000256" key="1">
    <source>
        <dbReference type="SAM" id="MobiDB-lite"/>
    </source>
</evidence>
<dbReference type="EMBL" id="FP929064">
    <property type="protein sequence ID" value="CBX90435.1"/>
    <property type="molecule type" value="Genomic_DNA"/>
</dbReference>
<dbReference type="OrthoDB" id="2156052at2759"/>
<evidence type="ECO:0000313" key="4">
    <source>
        <dbReference type="Proteomes" id="UP000002668"/>
    </source>
</evidence>
<dbReference type="SUPFAM" id="SSF56112">
    <property type="entry name" value="Protein kinase-like (PK-like)"/>
    <property type="match status" value="1"/>
</dbReference>
<dbReference type="Gene3D" id="3.30.200.20">
    <property type="entry name" value="Phosphorylase Kinase, domain 1"/>
    <property type="match status" value="1"/>
</dbReference>
<feature type="compositionally biased region" description="Low complexity" evidence="1">
    <location>
        <begin position="550"/>
        <end position="569"/>
    </location>
</feature>
<dbReference type="PANTHER" id="PTHR37171">
    <property type="entry name" value="SERINE/THREONINE-PROTEIN KINASE YRZF-RELATED"/>
    <property type="match status" value="1"/>
</dbReference>
<dbReference type="eggNOG" id="ENOG502SHD6">
    <property type="taxonomic scope" value="Eukaryota"/>
</dbReference>
<dbReference type="AlphaFoldDB" id="E4ZGL5"/>
<dbReference type="VEuPathDB" id="FungiDB:LEMA_P065610.1"/>
<protein>
    <recommendedName>
        <fullName evidence="2">Protein kinase domain-containing protein</fullName>
    </recommendedName>
</protein>
<dbReference type="GO" id="GO:0005524">
    <property type="term" value="F:ATP binding"/>
    <property type="evidence" value="ECO:0007669"/>
    <property type="project" value="InterPro"/>
</dbReference>
<organism evidence="3 4">
    <name type="scientific">Leptosphaeria maculans (strain JN3 / isolate v23.1.3 / race Av1-4-5-6-7-8)</name>
    <name type="common">Blackleg fungus</name>
    <name type="synonym">Phoma lingam</name>
    <dbReference type="NCBI Taxonomy" id="985895"/>
    <lineage>
        <taxon>Eukaryota</taxon>
        <taxon>Fungi</taxon>
        <taxon>Dikarya</taxon>
        <taxon>Ascomycota</taxon>
        <taxon>Pezizomycotina</taxon>
        <taxon>Dothideomycetes</taxon>
        <taxon>Pleosporomycetidae</taxon>
        <taxon>Pleosporales</taxon>
        <taxon>Pleosporineae</taxon>
        <taxon>Leptosphaeriaceae</taxon>
        <taxon>Plenodomus</taxon>
        <taxon>Plenodomus lingam/Leptosphaeria maculans species complex</taxon>
    </lineage>
</organism>
<feature type="region of interest" description="Disordered" evidence="1">
    <location>
        <begin position="251"/>
        <end position="303"/>
    </location>
</feature>
<dbReference type="Proteomes" id="UP000002668">
    <property type="component" value="Genome"/>
</dbReference>
<evidence type="ECO:0000313" key="3">
    <source>
        <dbReference type="EMBL" id="CBX90435.1"/>
    </source>
</evidence>
<evidence type="ECO:0000259" key="2">
    <source>
        <dbReference type="PROSITE" id="PS50011"/>
    </source>
</evidence>
<gene>
    <name evidence="3" type="ORF">LEMA_P065610.1</name>
</gene>
<proteinExistence type="predicted"/>
<name>E4ZGL5_LEPMJ</name>
<dbReference type="PROSITE" id="PS50011">
    <property type="entry name" value="PROTEIN_KINASE_DOM"/>
    <property type="match status" value="1"/>
</dbReference>
<dbReference type="InterPro" id="IPR011009">
    <property type="entry name" value="Kinase-like_dom_sf"/>
</dbReference>
<dbReference type="HOGENOM" id="CLU_010672_3_0_1"/>
<dbReference type="Gene3D" id="1.10.510.10">
    <property type="entry name" value="Transferase(Phosphotransferase) domain 1"/>
    <property type="match status" value="1"/>
</dbReference>